<dbReference type="InterPro" id="IPR036412">
    <property type="entry name" value="HAD-like_sf"/>
</dbReference>
<feature type="compositionally biased region" description="Basic and acidic residues" evidence="1">
    <location>
        <begin position="142"/>
        <end position="165"/>
    </location>
</feature>
<feature type="compositionally biased region" description="Polar residues" evidence="1">
    <location>
        <begin position="90"/>
        <end position="133"/>
    </location>
</feature>
<dbReference type="FunFam" id="3.40.50.1000:FF:000184">
    <property type="entry name" value="Uncharacterized protein"/>
    <property type="match status" value="1"/>
</dbReference>
<dbReference type="SUPFAM" id="SSF56784">
    <property type="entry name" value="HAD-like"/>
    <property type="match status" value="1"/>
</dbReference>
<dbReference type="Proteomes" id="UP000785679">
    <property type="component" value="Unassembled WGS sequence"/>
</dbReference>
<gene>
    <name evidence="3" type="ORF">FGO68_gene4993</name>
</gene>
<dbReference type="InterPro" id="IPR050365">
    <property type="entry name" value="TIM50"/>
</dbReference>
<dbReference type="Gene3D" id="3.40.50.1000">
    <property type="entry name" value="HAD superfamily/HAD-like"/>
    <property type="match status" value="1"/>
</dbReference>
<dbReference type="InterPro" id="IPR023214">
    <property type="entry name" value="HAD_sf"/>
</dbReference>
<evidence type="ECO:0000256" key="1">
    <source>
        <dbReference type="SAM" id="MobiDB-lite"/>
    </source>
</evidence>
<dbReference type="AlphaFoldDB" id="A0A8J8P1X0"/>
<reference evidence="3" key="1">
    <citation type="submission" date="2019-06" db="EMBL/GenBank/DDBJ databases">
        <authorList>
            <person name="Zheng W."/>
        </authorList>
    </citation>
    <scope>NUCLEOTIDE SEQUENCE</scope>
    <source>
        <strain evidence="3">QDHG01</strain>
    </source>
</reference>
<protein>
    <recommendedName>
        <fullName evidence="2">FCP1 homology domain-containing protein</fullName>
    </recommendedName>
</protein>
<keyword evidence="4" id="KW-1185">Reference proteome</keyword>
<evidence type="ECO:0000313" key="4">
    <source>
        <dbReference type="Proteomes" id="UP000785679"/>
    </source>
</evidence>
<dbReference type="SMART" id="SM00577">
    <property type="entry name" value="CPDc"/>
    <property type="match status" value="1"/>
</dbReference>
<dbReference type="Pfam" id="PF03031">
    <property type="entry name" value="NIF"/>
    <property type="match status" value="1"/>
</dbReference>
<evidence type="ECO:0000259" key="2">
    <source>
        <dbReference type="PROSITE" id="PS50969"/>
    </source>
</evidence>
<feature type="domain" description="FCP1 homology" evidence="2">
    <location>
        <begin position="320"/>
        <end position="469"/>
    </location>
</feature>
<dbReference type="CDD" id="cd07521">
    <property type="entry name" value="HAD_FCP1-like"/>
    <property type="match status" value="1"/>
</dbReference>
<organism evidence="3 4">
    <name type="scientific">Halteria grandinella</name>
    <dbReference type="NCBI Taxonomy" id="5974"/>
    <lineage>
        <taxon>Eukaryota</taxon>
        <taxon>Sar</taxon>
        <taxon>Alveolata</taxon>
        <taxon>Ciliophora</taxon>
        <taxon>Intramacronucleata</taxon>
        <taxon>Spirotrichea</taxon>
        <taxon>Stichotrichia</taxon>
        <taxon>Sporadotrichida</taxon>
        <taxon>Halteriidae</taxon>
        <taxon>Halteria</taxon>
    </lineage>
</organism>
<feature type="compositionally biased region" description="Polar residues" evidence="1">
    <location>
        <begin position="71"/>
        <end position="82"/>
    </location>
</feature>
<dbReference type="PANTHER" id="PTHR12210">
    <property type="entry name" value="DULLARD PROTEIN PHOSPHATASE"/>
    <property type="match status" value="1"/>
</dbReference>
<sequence length="490" mass="56968">MIDYFDGGVIIIAEQNNTEIIIPSCNQYFKFTQNYNFRQMASNSTPLSHGQNQPRKYQERLFQPVLLTKQAPRTQQSELVSNKQRDSIFDHSNASSEKSVLGNQPRSPAHLQQYSSTTNLGRPSSTTNLALSNQHKRNATASRERASKAIEDKPKNMSAPTKEEQRLTRLLPKKLPEEAKIRANDFNFKQLAAETTEIVHDSSEIPTQLDVKMEQFPQKPELSTIIMNQSQFHNQSDSCFTDTLQNSMISSYAPINEPVQLSPNDILKLELREMATFYSQRNAARVQLDLLHLFPLSYEYDIEFDPSLPNVQPPYFPPMTPNKRYTLVLDLDETLIHYEDVDESHEFEGEVCYMVRPGVSKFLQELSQYYEIVVFTAALQEYADWILNQIDQKQCVTHRLYRQHTKRKTEYAIKDLSLLGRDLKRTIIVDNIAENYKYLQPHNGIQIISWYDDMEDNELEKLMHFLKGIAERNEPDVRPVLQQYNMQNRN</sequence>
<evidence type="ECO:0000313" key="3">
    <source>
        <dbReference type="EMBL" id="TNV85793.1"/>
    </source>
</evidence>
<proteinExistence type="predicted"/>
<feature type="region of interest" description="Disordered" evidence="1">
    <location>
        <begin position="68"/>
        <end position="165"/>
    </location>
</feature>
<comment type="caution">
    <text evidence="3">The sequence shown here is derived from an EMBL/GenBank/DDBJ whole genome shotgun (WGS) entry which is preliminary data.</text>
</comment>
<dbReference type="NCBIfam" id="TIGR02251">
    <property type="entry name" value="HIF-SF_euk"/>
    <property type="match status" value="1"/>
</dbReference>
<dbReference type="InterPro" id="IPR011948">
    <property type="entry name" value="Dullard_phosphatase"/>
</dbReference>
<accession>A0A8J8P1X0</accession>
<dbReference type="EMBL" id="RRYP01001546">
    <property type="protein sequence ID" value="TNV85793.1"/>
    <property type="molecule type" value="Genomic_DNA"/>
</dbReference>
<dbReference type="PROSITE" id="PS50969">
    <property type="entry name" value="FCP1"/>
    <property type="match status" value="1"/>
</dbReference>
<dbReference type="GO" id="GO:0016791">
    <property type="term" value="F:phosphatase activity"/>
    <property type="evidence" value="ECO:0007669"/>
    <property type="project" value="InterPro"/>
</dbReference>
<dbReference type="OrthoDB" id="277011at2759"/>
<dbReference type="InterPro" id="IPR004274">
    <property type="entry name" value="FCP1_dom"/>
</dbReference>
<name>A0A8J8P1X0_HALGN</name>